<sequence>MAKEIKVFVIDEQQYDADSIAVTLDFDGVANVPTVRKILEQRLKAGNQVNIKDVGAVCLAIYANNKRVRRAR</sequence>
<reference evidence="1" key="1">
    <citation type="journal article" date="2015" name="Nature">
        <title>Complex archaea that bridge the gap between prokaryotes and eukaryotes.</title>
        <authorList>
            <person name="Spang A."/>
            <person name="Saw J.H."/>
            <person name="Jorgensen S.L."/>
            <person name="Zaremba-Niedzwiedzka K."/>
            <person name="Martijn J."/>
            <person name="Lind A.E."/>
            <person name="van Eijk R."/>
            <person name="Schleper C."/>
            <person name="Guy L."/>
            <person name="Ettema T.J."/>
        </authorList>
    </citation>
    <scope>NUCLEOTIDE SEQUENCE</scope>
</reference>
<evidence type="ECO:0000313" key="1">
    <source>
        <dbReference type="EMBL" id="KKN19973.1"/>
    </source>
</evidence>
<proteinExistence type="predicted"/>
<name>A0A0F9RRL3_9ZZZZ</name>
<dbReference type="EMBL" id="LAZR01003284">
    <property type="protein sequence ID" value="KKN19973.1"/>
    <property type="molecule type" value="Genomic_DNA"/>
</dbReference>
<gene>
    <name evidence="1" type="ORF">LCGC14_0940250</name>
</gene>
<organism evidence="1">
    <name type="scientific">marine sediment metagenome</name>
    <dbReference type="NCBI Taxonomy" id="412755"/>
    <lineage>
        <taxon>unclassified sequences</taxon>
        <taxon>metagenomes</taxon>
        <taxon>ecological metagenomes</taxon>
    </lineage>
</organism>
<dbReference type="AlphaFoldDB" id="A0A0F9RRL3"/>
<protein>
    <submittedName>
        <fullName evidence="1">Uncharacterized protein</fullName>
    </submittedName>
</protein>
<accession>A0A0F9RRL3</accession>
<comment type="caution">
    <text evidence="1">The sequence shown here is derived from an EMBL/GenBank/DDBJ whole genome shotgun (WGS) entry which is preliminary data.</text>
</comment>